<evidence type="ECO:0000313" key="3">
    <source>
        <dbReference type="Proteomes" id="UP000257712"/>
    </source>
</evidence>
<proteinExistence type="predicted"/>
<gene>
    <name evidence="2" type="ORF">SAMEA3538468_00509</name>
    <name evidence="1" type="ORF">SAMEA3538780_01134</name>
</gene>
<dbReference type="Proteomes" id="UP000257712">
    <property type="component" value="Unassembled WGS sequence"/>
</dbReference>
<evidence type="ECO:0000313" key="2">
    <source>
        <dbReference type="EMBL" id="VVJ40223.1"/>
    </source>
</evidence>
<dbReference type="EMBL" id="UJYZ02000001">
    <property type="protein sequence ID" value="VVJ40223.1"/>
    <property type="molecule type" value="Genomic_DNA"/>
</dbReference>
<protein>
    <submittedName>
        <fullName evidence="1">Uncharacterized protein</fullName>
    </submittedName>
</protein>
<comment type="caution">
    <text evidence="1">The sequence shown here is derived from an EMBL/GenBank/DDBJ whole genome shotgun (WGS) entry which is preliminary data.</text>
</comment>
<dbReference type="AlphaFoldDB" id="A0A8B4TR45"/>
<reference evidence="1 3" key="1">
    <citation type="submission" date="2018-08" db="EMBL/GenBank/DDBJ databases">
        <authorList>
            <consortium name="Pathogen Informatics"/>
        </authorList>
    </citation>
    <scope>NUCLEOTIDE SEQUENCE [LARGE SCALE GENOMIC DNA]</scope>
    <source>
        <strain evidence="2 4">EuSCAPE_IL010</strain>
        <strain evidence="1 3">EuSCAPE_IT371</strain>
    </source>
</reference>
<organism evidence="1 3">
    <name type="scientific">Klebsiella quasivariicola</name>
    <dbReference type="NCBI Taxonomy" id="2026240"/>
    <lineage>
        <taxon>Bacteria</taxon>
        <taxon>Pseudomonadati</taxon>
        <taxon>Pseudomonadota</taxon>
        <taxon>Gammaproteobacteria</taxon>
        <taxon>Enterobacterales</taxon>
        <taxon>Enterobacteriaceae</taxon>
        <taxon>Klebsiella/Raoultella group</taxon>
        <taxon>Klebsiella</taxon>
        <taxon>Klebsiella pneumoniae complex</taxon>
    </lineage>
</organism>
<evidence type="ECO:0000313" key="4">
    <source>
        <dbReference type="Proteomes" id="UP000259400"/>
    </source>
</evidence>
<evidence type="ECO:0000313" key="1">
    <source>
        <dbReference type="EMBL" id="SXD90098.1"/>
    </source>
</evidence>
<name>A0A8B4TR45_9ENTR</name>
<dbReference type="EMBL" id="UJZG01000002">
    <property type="protein sequence ID" value="SXD90098.1"/>
    <property type="molecule type" value="Genomic_DNA"/>
</dbReference>
<dbReference type="RefSeq" id="WP_071701099.1">
    <property type="nucleotide sequence ID" value="NZ_FWNZ01000003.1"/>
</dbReference>
<sequence>MANWLIQIAEKDYEGKLFHNAFGVFIYTNANASMRKLIEDEHYWEALHDRSGEKWNIYCIKASQGKDEFPPMPRGSMGMMVPVWREPRENKELLELFKIKDTKEAYFVFFNFDNEDKSIVFRKNIIKETSVEKMFDEVRRLIDEYTSIVEGVLPENSQEGVSMHIYAESKMSLDERINFLKKLIPVARNFKFLING</sequence>
<dbReference type="Proteomes" id="UP000259400">
    <property type="component" value="Unassembled WGS sequence"/>
</dbReference>
<keyword evidence="4" id="KW-1185">Reference proteome</keyword>
<accession>A0A8B4TR45</accession>